<dbReference type="InterPro" id="IPR051164">
    <property type="entry name" value="NmrA-like_oxidored"/>
</dbReference>
<feature type="transmembrane region" description="Helical" evidence="4">
    <location>
        <begin position="20"/>
        <end position="39"/>
    </location>
</feature>
<dbReference type="CDD" id="cd05251">
    <property type="entry name" value="NmrA_like_SDR_a"/>
    <property type="match status" value="1"/>
</dbReference>
<evidence type="ECO:0000313" key="7">
    <source>
        <dbReference type="Proteomes" id="UP001347796"/>
    </source>
</evidence>
<dbReference type="SUPFAM" id="SSF51735">
    <property type="entry name" value="NAD(P)-binding Rossmann-fold domains"/>
    <property type="match status" value="1"/>
</dbReference>
<reference evidence="6 7" key="1">
    <citation type="submission" date="2024-01" db="EMBL/GenBank/DDBJ databases">
        <title>The genome of the rayed Mediterranean limpet Patella caerulea (Linnaeus, 1758).</title>
        <authorList>
            <person name="Anh-Thu Weber A."/>
            <person name="Halstead-Nussloch G."/>
        </authorList>
    </citation>
    <scope>NUCLEOTIDE SEQUENCE [LARGE SCALE GENOMIC DNA]</scope>
    <source>
        <strain evidence="6">AATW-2023a</strain>
        <tissue evidence="6">Whole specimen</tissue>
    </source>
</reference>
<dbReference type="PANTHER" id="PTHR42748:SF7">
    <property type="entry name" value="NMRA LIKE REDOX SENSOR 1-RELATED"/>
    <property type="match status" value="1"/>
</dbReference>
<dbReference type="PANTHER" id="PTHR42748">
    <property type="entry name" value="NITROGEN METABOLITE REPRESSION PROTEIN NMRA FAMILY MEMBER"/>
    <property type="match status" value="1"/>
</dbReference>
<dbReference type="InterPro" id="IPR008030">
    <property type="entry name" value="NmrA-like"/>
</dbReference>
<protein>
    <recommendedName>
        <fullName evidence="3">NmrA-like family domain-containing protein 1</fullName>
    </recommendedName>
</protein>
<dbReference type="AlphaFoldDB" id="A0AAN8G7W9"/>
<name>A0AAN8G7W9_PATCE</name>
<evidence type="ECO:0000256" key="1">
    <source>
        <dbReference type="ARBA" id="ARBA00006328"/>
    </source>
</evidence>
<gene>
    <name evidence="6" type="ORF">SNE40_021402</name>
</gene>
<dbReference type="Gene3D" id="3.90.25.10">
    <property type="entry name" value="UDP-galactose 4-epimerase, domain 1"/>
    <property type="match status" value="1"/>
</dbReference>
<evidence type="ECO:0000256" key="2">
    <source>
        <dbReference type="ARBA" id="ARBA00022857"/>
    </source>
</evidence>
<keyword evidence="4" id="KW-1133">Transmembrane helix</keyword>
<feature type="domain" description="NmrA-like" evidence="5">
    <location>
        <begin position="20"/>
        <end position="288"/>
    </location>
</feature>
<dbReference type="Gene3D" id="3.40.50.720">
    <property type="entry name" value="NAD(P)-binding Rossmann-like Domain"/>
    <property type="match status" value="1"/>
</dbReference>
<dbReference type="InterPro" id="IPR036291">
    <property type="entry name" value="NAD(P)-bd_dom_sf"/>
</dbReference>
<dbReference type="Proteomes" id="UP001347796">
    <property type="component" value="Unassembled WGS sequence"/>
</dbReference>
<sequence length="324" mass="36427">MFHRMGCGASLDSRDIDQLNVVVFGATGMIGGAVIRSLLRTGPKFKVKAVTRTPTSDAARQLAEDGVIIATADLNDSRSLERALNGTSCVFLSTHYWEHLNKDKEIHQGMNAVDACVACDVQHIIFLGAENSKRVTGKDCGYLEAKAAIEEYIVEKSAPGQGYTLNYTFLRLPFLYENLLSLFKPHLVKPDVYALALPLDDTSIECMSINDVGRCVYTIITRPKQYLNKTIRISADRLTVQQMADILTKQIEDKRFVCPKIRTKDYENFEFKGASDLAAMFEFYQVSEHGGDMKLTKKLYGSVSPFDKWVHDNKEKFLDILKEE</sequence>
<keyword evidence="4" id="KW-0472">Membrane</keyword>
<organism evidence="6 7">
    <name type="scientific">Patella caerulea</name>
    <name type="common">Rayed Mediterranean limpet</name>
    <dbReference type="NCBI Taxonomy" id="87958"/>
    <lineage>
        <taxon>Eukaryota</taxon>
        <taxon>Metazoa</taxon>
        <taxon>Spiralia</taxon>
        <taxon>Lophotrochozoa</taxon>
        <taxon>Mollusca</taxon>
        <taxon>Gastropoda</taxon>
        <taxon>Patellogastropoda</taxon>
        <taxon>Patelloidea</taxon>
        <taxon>Patellidae</taxon>
        <taxon>Patella</taxon>
    </lineage>
</organism>
<comment type="caution">
    <text evidence="6">The sequence shown here is derived from an EMBL/GenBank/DDBJ whole genome shotgun (WGS) entry which is preliminary data.</text>
</comment>
<accession>A0AAN8G7W9</accession>
<evidence type="ECO:0000256" key="4">
    <source>
        <dbReference type="SAM" id="Phobius"/>
    </source>
</evidence>
<evidence type="ECO:0000256" key="3">
    <source>
        <dbReference type="ARBA" id="ARBA00040296"/>
    </source>
</evidence>
<proteinExistence type="inferred from homology"/>
<dbReference type="Pfam" id="PF05368">
    <property type="entry name" value="NmrA"/>
    <property type="match status" value="1"/>
</dbReference>
<dbReference type="EMBL" id="JAZGQO010000018">
    <property type="protein sequence ID" value="KAK6167353.1"/>
    <property type="molecule type" value="Genomic_DNA"/>
</dbReference>
<comment type="similarity">
    <text evidence="1">Belongs to the NmrA-type oxidoreductase family.</text>
</comment>
<evidence type="ECO:0000313" key="6">
    <source>
        <dbReference type="EMBL" id="KAK6167353.1"/>
    </source>
</evidence>
<keyword evidence="7" id="KW-1185">Reference proteome</keyword>
<keyword evidence="2" id="KW-0521">NADP</keyword>
<evidence type="ECO:0000259" key="5">
    <source>
        <dbReference type="Pfam" id="PF05368"/>
    </source>
</evidence>
<dbReference type="GO" id="GO:0005634">
    <property type="term" value="C:nucleus"/>
    <property type="evidence" value="ECO:0007669"/>
    <property type="project" value="TreeGrafter"/>
</dbReference>
<keyword evidence="4" id="KW-0812">Transmembrane</keyword>